<dbReference type="Pfam" id="PF02706">
    <property type="entry name" value="Wzz"/>
    <property type="match status" value="1"/>
</dbReference>
<gene>
    <name evidence="8" type="ORF">QO012_004500</name>
</gene>
<dbReference type="EMBL" id="JAUSVP010000022">
    <property type="protein sequence ID" value="MDQ0449975.1"/>
    <property type="molecule type" value="Genomic_DNA"/>
</dbReference>
<proteinExistence type="predicted"/>
<dbReference type="PANTHER" id="PTHR32309:SF31">
    <property type="entry name" value="CAPSULAR EXOPOLYSACCHARIDE FAMILY"/>
    <property type="match status" value="1"/>
</dbReference>
<dbReference type="InterPro" id="IPR050445">
    <property type="entry name" value="Bact_polysacc_biosynth/exp"/>
</dbReference>
<comment type="caution">
    <text evidence="8">The sequence shown here is derived from an EMBL/GenBank/DDBJ whole genome shotgun (WGS) entry which is preliminary data.</text>
</comment>
<protein>
    <submittedName>
        <fullName evidence="8">Mrp family chromosome partitioning ATPase/capsular polysaccharide biosynthesis protein</fullName>
    </submittedName>
</protein>
<keyword evidence="9" id="KW-1185">Reference proteome</keyword>
<dbReference type="Gene3D" id="3.40.50.300">
    <property type="entry name" value="P-loop containing nucleotide triphosphate hydrolases"/>
    <property type="match status" value="1"/>
</dbReference>
<dbReference type="Proteomes" id="UP001231124">
    <property type="component" value="Unassembled WGS sequence"/>
</dbReference>
<dbReference type="RefSeq" id="WP_238208325.1">
    <property type="nucleotide sequence ID" value="NZ_BPQE01000049.1"/>
</dbReference>
<name>A0ABU0I5T7_9HYPH</name>
<evidence type="ECO:0000313" key="8">
    <source>
        <dbReference type="EMBL" id="MDQ0449975.1"/>
    </source>
</evidence>
<keyword evidence="5 6" id="KW-0472">Membrane</keyword>
<evidence type="ECO:0000256" key="3">
    <source>
        <dbReference type="ARBA" id="ARBA00022692"/>
    </source>
</evidence>
<keyword evidence="2" id="KW-1003">Cell membrane</keyword>
<evidence type="ECO:0000256" key="5">
    <source>
        <dbReference type="ARBA" id="ARBA00023136"/>
    </source>
</evidence>
<organism evidence="8 9">
    <name type="scientific">Methylobacterium aerolatum</name>
    <dbReference type="NCBI Taxonomy" id="418708"/>
    <lineage>
        <taxon>Bacteria</taxon>
        <taxon>Pseudomonadati</taxon>
        <taxon>Pseudomonadota</taxon>
        <taxon>Alphaproteobacteria</taxon>
        <taxon>Hyphomicrobiales</taxon>
        <taxon>Methylobacteriaceae</taxon>
        <taxon>Methylobacterium</taxon>
    </lineage>
</organism>
<keyword evidence="3 6" id="KW-0812">Transmembrane</keyword>
<dbReference type="SUPFAM" id="SSF52540">
    <property type="entry name" value="P-loop containing nucleoside triphosphate hydrolases"/>
    <property type="match status" value="1"/>
</dbReference>
<feature type="domain" description="Polysaccharide chain length determinant N-terminal" evidence="7">
    <location>
        <begin position="38"/>
        <end position="124"/>
    </location>
</feature>
<sequence length="546" mass="58540">MSEQPYKIGPAGFGDGVRPVTLQDAGNSYTPSLFSRDFVRRLRRNGLKLAIWVVLCLAAALAFVINARPEFSASAQLVLEPRLRIPVGADPSASGLAPILDSAQAESQVQILKSERVLRFVFDSLKLENDPAYAPPKEGSGGGLFSFFRSKSDQEEAAAAAAQKADLAREQAFQAFTRQVTVRRVGQSYLIEVTFRARTPTAAARIANSIAASYIRDQVVFRAAPDMRGSEFLQGRISSVQAQKQAATEAVMSGVIPDVQFPDADARIVSSALEPLAKSFPQTRIILLAAVLIALLTGIGVVALSFTFDRKVWSEQQLESASGLECLATFSIRRIRDDMRRFSTAVTHPDSEFARALKTLWIKLASMSVGSGEMAIAFVAVEKGDGQTTIGANLAQLLAHNEEPATLVDADFQRSALTRCYAPQSPGSLRDFIHSRSPEQLGEVGLKEDLRFIPAVSSGTSIGTDVFLGSSMVRALIGELTKRGSLIMDVPPLRTSADAIAVGRFLSGVVVVGVSGRTNGDDLAEAVKTLRAANARVLGAVLINET</sequence>
<evidence type="ECO:0000256" key="2">
    <source>
        <dbReference type="ARBA" id="ARBA00022475"/>
    </source>
</evidence>
<keyword evidence="4 6" id="KW-1133">Transmembrane helix</keyword>
<accession>A0ABU0I5T7</accession>
<evidence type="ECO:0000256" key="4">
    <source>
        <dbReference type="ARBA" id="ARBA00022989"/>
    </source>
</evidence>
<dbReference type="InterPro" id="IPR027417">
    <property type="entry name" value="P-loop_NTPase"/>
</dbReference>
<comment type="subcellular location">
    <subcellularLocation>
        <location evidence="1">Cell membrane</location>
        <topology evidence="1">Multi-pass membrane protein</topology>
    </subcellularLocation>
</comment>
<feature type="transmembrane region" description="Helical" evidence="6">
    <location>
        <begin position="285"/>
        <end position="308"/>
    </location>
</feature>
<feature type="transmembrane region" description="Helical" evidence="6">
    <location>
        <begin position="49"/>
        <end position="67"/>
    </location>
</feature>
<reference evidence="8 9" key="1">
    <citation type="submission" date="2023-07" db="EMBL/GenBank/DDBJ databases">
        <title>Genomic Encyclopedia of Type Strains, Phase IV (KMG-IV): sequencing the most valuable type-strain genomes for metagenomic binning, comparative biology and taxonomic classification.</title>
        <authorList>
            <person name="Goeker M."/>
        </authorList>
    </citation>
    <scope>NUCLEOTIDE SEQUENCE [LARGE SCALE GENOMIC DNA]</scope>
    <source>
        <strain evidence="8 9">DSM 19013</strain>
    </source>
</reference>
<evidence type="ECO:0000259" key="7">
    <source>
        <dbReference type="Pfam" id="PF02706"/>
    </source>
</evidence>
<dbReference type="InterPro" id="IPR003856">
    <property type="entry name" value="LPS_length_determ_N"/>
</dbReference>
<evidence type="ECO:0000256" key="6">
    <source>
        <dbReference type="SAM" id="Phobius"/>
    </source>
</evidence>
<dbReference type="PANTHER" id="PTHR32309">
    <property type="entry name" value="TYROSINE-PROTEIN KINASE"/>
    <property type="match status" value="1"/>
</dbReference>
<evidence type="ECO:0000313" key="9">
    <source>
        <dbReference type="Proteomes" id="UP001231124"/>
    </source>
</evidence>
<evidence type="ECO:0000256" key="1">
    <source>
        <dbReference type="ARBA" id="ARBA00004651"/>
    </source>
</evidence>